<evidence type="ECO:0000313" key="6">
    <source>
        <dbReference type="Proteomes" id="UP000604475"/>
    </source>
</evidence>
<feature type="DNA-binding region" description="H-T-H motif" evidence="2">
    <location>
        <begin position="57"/>
        <end position="76"/>
    </location>
</feature>
<name>A0A937RN05_9ACTN</name>
<dbReference type="RefSeq" id="WP_203008408.1">
    <property type="nucleotide sequence ID" value="NZ_JADWYU010000331.1"/>
</dbReference>
<dbReference type="InterPro" id="IPR001647">
    <property type="entry name" value="HTH_TetR"/>
</dbReference>
<keyword evidence="1 2" id="KW-0238">DNA-binding</keyword>
<sequence length="222" mass="24640">MGTSSERDEDGDEASPDRRRYDSPVRRGRAAETRERILAAGSALVHGFPTWDWKGLTFRAVADGAGVSERTVYRHFATERDLHDAVMRRLEEDAGLSYDQLRLDDLPALVGSVLASLSSFEVWRGVTEDPPPPLFVTEDERRRAALLRAVTEAAPAHWSDEQRVKAAALVDVLWNLPTFERLIAGWKLDTDQASDAVTWAIGLLVEAVRGRPPATGRRPAAR</sequence>
<dbReference type="Gene3D" id="1.10.357.10">
    <property type="entry name" value="Tetracycline Repressor, domain 2"/>
    <property type="match status" value="1"/>
</dbReference>
<gene>
    <name evidence="5" type="ORF">I7412_20005</name>
</gene>
<evidence type="ECO:0000259" key="4">
    <source>
        <dbReference type="PROSITE" id="PS50977"/>
    </source>
</evidence>
<reference evidence="5" key="1">
    <citation type="submission" date="2020-12" db="EMBL/GenBank/DDBJ databases">
        <title>Genomic characterization of non-nitrogen-fixing Frankia strains.</title>
        <authorList>
            <person name="Carlos-Shanley C."/>
            <person name="Guerra T."/>
            <person name="Hahn D."/>
        </authorList>
    </citation>
    <scope>NUCLEOTIDE SEQUENCE</scope>
    <source>
        <strain evidence="5">CN6</strain>
    </source>
</reference>
<organism evidence="5 6">
    <name type="scientific">Frankia nepalensis</name>
    <dbReference type="NCBI Taxonomy" id="1836974"/>
    <lineage>
        <taxon>Bacteria</taxon>
        <taxon>Bacillati</taxon>
        <taxon>Actinomycetota</taxon>
        <taxon>Actinomycetes</taxon>
        <taxon>Frankiales</taxon>
        <taxon>Frankiaceae</taxon>
        <taxon>Frankia</taxon>
    </lineage>
</organism>
<protein>
    <submittedName>
        <fullName evidence="5">TetR/AcrR family transcriptional regulator</fullName>
    </submittedName>
</protein>
<evidence type="ECO:0000256" key="3">
    <source>
        <dbReference type="SAM" id="MobiDB-lite"/>
    </source>
</evidence>
<dbReference type="AlphaFoldDB" id="A0A937RN05"/>
<proteinExistence type="predicted"/>
<dbReference type="SUPFAM" id="SSF46689">
    <property type="entry name" value="Homeodomain-like"/>
    <property type="match status" value="1"/>
</dbReference>
<comment type="caution">
    <text evidence="5">The sequence shown here is derived from an EMBL/GenBank/DDBJ whole genome shotgun (WGS) entry which is preliminary data.</text>
</comment>
<dbReference type="GO" id="GO:0003677">
    <property type="term" value="F:DNA binding"/>
    <property type="evidence" value="ECO:0007669"/>
    <property type="project" value="UniProtKB-UniRule"/>
</dbReference>
<evidence type="ECO:0000256" key="1">
    <source>
        <dbReference type="ARBA" id="ARBA00023125"/>
    </source>
</evidence>
<feature type="domain" description="HTH tetR-type" evidence="4">
    <location>
        <begin position="31"/>
        <end position="94"/>
    </location>
</feature>
<evidence type="ECO:0000313" key="5">
    <source>
        <dbReference type="EMBL" id="MBL7629408.1"/>
    </source>
</evidence>
<dbReference type="EMBL" id="JAEACQ010000228">
    <property type="protein sequence ID" value="MBL7629408.1"/>
    <property type="molecule type" value="Genomic_DNA"/>
</dbReference>
<accession>A0A937RN05</accession>
<feature type="region of interest" description="Disordered" evidence="3">
    <location>
        <begin position="1"/>
        <end position="29"/>
    </location>
</feature>
<dbReference type="InterPro" id="IPR009057">
    <property type="entry name" value="Homeodomain-like_sf"/>
</dbReference>
<keyword evidence="6" id="KW-1185">Reference proteome</keyword>
<dbReference type="Proteomes" id="UP000604475">
    <property type="component" value="Unassembled WGS sequence"/>
</dbReference>
<dbReference type="Pfam" id="PF00440">
    <property type="entry name" value="TetR_N"/>
    <property type="match status" value="1"/>
</dbReference>
<feature type="compositionally biased region" description="Basic and acidic residues" evidence="3">
    <location>
        <begin position="15"/>
        <end position="29"/>
    </location>
</feature>
<dbReference type="PROSITE" id="PS50977">
    <property type="entry name" value="HTH_TETR_2"/>
    <property type="match status" value="1"/>
</dbReference>
<evidence type="ECO:0000256" key="2">
    <source>
        <dbReference type="PROSITE-ProRule" id="PRU00335"/>
    </source>
</evidence>